<name>A0ABW3RPC5_9SPHI</name>
<dbReference type="CDD" id="cd01166">
    <property type="entry name" value="KdgK"/>
    <property type="match status" value="1"/>
</dbReference>
<organism evidence="5 6">
    <name type="scientific">Sphingobacterium daejeonense</name>
    <dbReference type="NCBI Taxonomy" id="371142"/>
    <lineage>
        <taxon>Bacteria</taxon>
        <taxon>Pseudomonadati</taxon>
        <taxon>Bacteroidota</taxon>
        <taxon>Sphingobacteriia</taxon>
        <taxon>Sphingobacteriales</taxon>
        <taxon>Sphingobacteriaceae</taxon>
        <taxon>Sphingobacterium</taxon>
    </lineage>
</organism>
<dbReference type="RefSeq" id="WP_380898165.1">
    <property type="nucleotide sequence ID" value="NZ_JBHTKY010000029.1"/>
</dbReference>
<keyword evidence="2" id="KW-0808">Transferase</keyword>
<reference evidence="6" key="1">
    <citation type="journal article" date="2019" name="Int. J. Syst. Evol. Microbiol.">
        <title>The Global Catalogue of Microorganisms (GCM) 10K type strain sequencing project: providing services to taxonomists for standard genome sequencing and annotation.</title>
        <authorList>
            <consortium name="The Broad Institute Genomics Platform"/>
            <consortium name="The Broad Institute Genome Sequencing Center for Infectious Disease"/>
            <person name="Wu L."/>
            <person name="Ma J."/>
        </authorList>
    </citation>
    <scope>NUCLEOTIDE SEQUENCE [LARGE SCALE GENOMIC DNA]</scope>
    <source>
        <strain evidence="6">CCUG 52468</strain>
    </source>
</reference>
<accession>A0ABW3RPC5</accession>
<evidence type="ECO:0000256" key="3">
    <source>
        <dbReference type="ARBA" id="ARBA00022777"/>
    </source>
</evidence>
<feature type="domain" description="Carbohydrate kinase PfkB" evidence="4">
    <location>
        <begin position="2"/>
        <end position="317"/>
    </location>
</feature>
<dbReference type="Proteomes" id="UP001597205">
    <property type="component" value="Unassembled WGS sequence"/>
</dbReference>
<keyword evidence="6" id="KW-1185">Reference proteome</keyword>
<gene>
    <name evidence="5" type="ORF">ACFQ2C_15835</name>
</gene>
<evidence type="ECO:0000256" key="2">
    <source>
        <dbReference type="ARBA" id="ARBA00022679"/>
    </source>
</evidence>
<dbReference type="Gene3D" id="3.40.1190.20">
    <property type="match status" value="1"/>
</dbReference>
<sequence>MPQILTFGEILYRLQSENESIFEAGSNRLKIFPGGSEANVAVGLAQMGEQVQYCSAFPDNVFANDLKNTLKNLEVDCSKSIISGDRIGSYLLLSANGLSSGEVVYDRKYSSFSLLKLENLDFDKLFDDVNWLHWSALTPALSLGMAELMEQVLNEANKRNITISVDLNYRNKLWKYGKSPLEIMPKLVQYCDVIMGNIWAANNMLGSPVEAGLTRNTEKDKYFDCSQKSSDYIFNHFPKAKHIANTFRFMDHSKHNLFFGTYHSHSENTISDTYETQEVIDRIGSGDAFMAGLIHALINNMSAQEIVNFATAAGYQKLFVEGDFGNGKAI</sequence>
<dbReference type="SUPFAM" id="SSF53613">
    <property type="entry name" value="Ribokinase-like"/>
    <property type="match status" value="1"/>
</dbReference>
<comment type="similarity">
    <text evidence="1">Belongs to the carbohydrate kinase PfkB family.</text>
</comment>
<evidence type="ECO:0000259" key="4">
    <source>
        <dbReference type="Pfam" id="PF00294"/>
    </source>
</evidence>
<comment type="caution">
    <text evidence="5">The sequence shown here is derived from an EMBL/GenBank/DDBJ whole genome shotgun (WGS) entry which is preliminary data.</text>
</comment>
<dbReference type="Pfam" id="PF00294">
    <property type="entry name" value="PfkB"/>
    <property type="match status" value="1"/>
</dbReference>
<evidence type="ECO:0000313" key="5">
    <source>
        <dbReference type="EMBL" id="MFD1167075.1"/>
    </source>
</evidence>
<dbReference type="GO" id="GO:0016301">
    <property type="term" value="F:kinase activity"/>
    <property type="evidence" value="ECO:0007669"/>
    <property type="project" value="UniProtKB-KW"/>
</dbReference>
<keyword evidence="3 5" id="KW-0418">Kinase</keyword>
<dbReference type="PANTHER" id="PTHR43320">
    <property type="entry name" value="SUGAR KINASE"/>
    <property type="match status" value="1"/>
</dbReference>
<dbReference type="EMBL" id="JBHTKY010000029">
    <property type="protein sequence ID" value="MFD1167075.1"/>
    <property type="molecule type" value="Genomic_DNA"/>
</dbReference>
<dbReference type="PANTHER" id="PTHR43320:SF2">
    <property type="entry name" value="2-DEHYDRO-3-DEOXYGLUCONOKINASE_2-DEHYDRO-3-DEOXYGALACTONOKINASE"/>
    <property type="match status" value="1"/>
</dbReference>
<dbReference type="InterPro" id="IPR029056">
    <property type="entry name" value="Ribokinase-like"/>
</dbReference>
<dbReference type="InterPro" id="IPR011611">
    <property type="entry name" value="PfkB_dom"/>
</dbReference>
<protein>
    <submittedName>
        <fullName evidence="5">PfkB family carbohydrate kinase</fullName>
    </submittedName>
</protein>
<evidence type="ECO:0000256" key="1">
    <source>
        <dbReference type="ARBA" id="ARBA00010688"/>
    </source>
</evidence>
<dbReference type="InterPro" id="IPR052700">
    <property type="entry name" value="Carb_kinase_PfkB-like"/>
</dbReference>
<evidence type="ECO:0000313" key="6">
    <source>
        <dbReference type="Proteomes" id="UP001597205"/>
    </source>
</evidence>
<proteinExistence type="inferred from homology"/>